<dbReference type="Pfam" id="PF23148">
    <property type="entry name" value="Gp77"/>
    <property type="match status" value="1"/>
</dbReference>
<dbReference type="OrthoDB" id="7273511at2"/>
<gene>
    <name evidence="1" type="ORF">SAMN05421828_11273</name>
</gene>
<dbReference type="RefSeq" id="WP_029312173.1">
    <property type="nucleotide sequence ID" value="NZ_FTNE01000012.1"/>
</dbReference>
<reference evidence="1 2" key="1">
    <citation type="submission" date="2017-01" db="EMBL/GenBank/DDBJ databases">
        <authorList>
            <person name="Varghese N."/>
            <person name="Submissions S."/>
        </authorList>
    </citation>
    <scope>NUCLEOTIDE SEQUENCE [LARGE SCALE GENOMIC DNA]</scope>
    <source>
        <strain evidence="1 2">ATCC 35905</strain>
    </source>
</reference>
<dbReference type="InterPro" id="IPR056928">
    <property type="entry name" value="Gp77-like"/>
</dbReference>
<evidence type="ECO:0000313" key="1">
    <source>
        <dbReference type="EMBL" id="SIQ95296.1"/>
    </source>
</evidence>
<dbReference type="Proteomes" id="UP000186308">
    <property type="component" value="Unassembled WGS sequence"/>
</dbReference>
<dbReference type="EMBL" id="FTNE01000012">
    <property type="protein sequence ID" value="SIQ95296.1"/>
    <property type="molecule type" value="Genomic_DNA"/>
</dbReference>
<protein>
    <submittedName>
        <fullName evidence="1">Uncharacterized protein</fullName>
    </submittedName>
</protein>
<accession>A0A8G2CL78</accession>
<dbReference type="AlphaFoldDB" id="A0A8G2CL78"/>
<keyword evidence="2" id="KW-1185">Reference proteome</keyword>
<sequence length="163" mass="16480">MSGTTTQIGHAWQVSSARLIEIEGFIPTPRGLALLPPQPLTWPEKDPGDTLDYVFEIAPALTGNPGDTIATMSVAISPANPGDLTLASAAADGTRAILWLSGGQPGTDYTVTIGISTVCGRSLARSIALPVVALASVPAPPTAITTLGGVPLTSPSGQPITAD</sequence>
<comment type="caution">
    <text evidence="1">The sequence shown here is derived from an EMBL/GenBank/DDBJ whole genome shotgun (WGS) entry which is preliminary data.</text>
</comment>
<organism evidence="1 2">
    <name type="scientific">Acidiphilium rubrum</name>
    <dbReference type="NCBI Taxonomy" id="526"/>
    <lineage>
        <taxon>Bacteria</taxon>
        <taxon>Pseudomonadati</taxon>
        <taxon>Pseudomonadota</taxon>
        <taxon>Alphaproteobacteria</taxon>
        <taxon>Acetobacterales</taxon>
        <taxon>Acidocellaceae</taxon>
        <taxon>Acidiphilium</taxon>
    </lineage>
</organism>
<evidence type="ECO:0000313" key="2">
    <source>
        <dbReference type="Proteomes" id="UP000186308"/>
    </source>
</evidence>
<proteinExistence type="predicted"/>
<name>A0A8G2CL78_ACIRU</name>